<gene>
    <name evidence="2" type="ORF">INT43_003066</name>
</gene>
<proteinExistence type="predicted"/>
<reference evidence="2" key="1">
    <citation type="submission" date="2020-12" db="EMBL/GenBank/DDBJ databases">
        <title>Metabolic potential, ecology and presence of endohyphal bacteria is reflected in genomic diversity of Mucoromycotina.</title>
        <authorList>
            <person name="Muszewska A."/>
            <person name="Okrasinska A."/>
            <person name="Steczkiewicz K."/>
            <person name="Drgas O."/>
            <person name="Orlowska M."/>
            <person name="Perlinska-Lenart U."/>
            <person name="Aleksandrzak-Piekarczyk T."/>
            <person name="Szatraj K."/>
            <person name="Zielenkiewicz U."/>
            <person name="Pilsyk S."/>
            <person name="Malc E."/>
            <person name="Mieczkowski P."/>
            <person name="Kruszewska J.S."/>
            <person name="Biernat P."/>
            <person name="Pawlowska J."/>
        </authorList>
    </citation>
    <scope>NUCLEOTIDE SEQUENCE</scope>
    <source>
        <strain evidence="2">WA0000067209</strain>
    </source>
</reference>
<feature type="compositionally biased region" description="Basic and acidic residues" evidence="1">
    <location>
        <begin position="57"/>
        <end position="108"/>
    </location>
</feature>
<comment type="caution">
    <text evidence="2">The sequence shown here is derived from an EMBL/GenBank/DDBJ whole genome shotgun (WGS) entry which is preliminary data.</text>
</comment>
<accession>A0A8H7UFX7</accession>
<feature type="compositionally biased region" description="Basic and acidic residues" evidence="1">
    <location>
        <begin position="1"/>
        <end position="16"/>
    </location>
</feature>
<evidence type="ECO:0000256" key="1">
    <source>
        <dbReference type="SAM" id="MobiDB-lite"/>
    </source>
</evidence>
<protein>
    <submittedName>
        <fullName evidence="2">Uncharacterized protein</fullName>
    </submittedName>
</protein>
<dbReference type="AlphaFoldDB" id="A0A8H7UFX7"/>
<dbReference type="EMBL" id="JAEPQZ010000008">
    <property type="protein sequence ID" value="KAG2177819.1"/>
    <property type="molecule type" value="Genomic_DNA"/>
</dbReference>
<feature type="compositionally biased region" description="Low complexity" evidence="1">
    <location>
        <begin position="23"/>
        <end position="34"/>
    </location>
</feature>
<evidence type="ECO:0000313" key="3">
    <source>
        <dbReference type="Proteomes" id="UP000654370"/>
    </source>
</evidence>
<dbReference type="Proteomes" id="UP000654370">
    <property type="component" value="Unassembled WGS sequence"/>
</dbReference>
<feature type="region of interest" description="Disordered" evidence="1">
    <location>
        <begin position="1"/>
        <end position="108"/>
    </location>
</feature>
<evidence type="ECO:0000313" key="2">
    <source>
        <dbReference type="EMBL" id="KAG2177819.1"/>
    </source>
</evidence>
<keyword evidence="3" id="KW-1185">Reference proteome</keyword>
<organism evidence="2 3">
    <name type="scientific">Mortierella isabellina</name>
    <name type="common">Filamentous fungus</name>
    <name type="synonym">Umbelopsis isabellina</name>
    <dbReference type="NCBI Taxonomy" id="91625"/>
    <lineage>
        <taxon>Eukaryota</taxon>
        <taxon>Fungi</taxon>
        <taxon>Fungi incertae sedis</taxon>
        <taxon>Mucoromycota</taxon>
        <taxon>Mucoromycotina</taxon>
        <taxon>Umbelopsidomycetes</taxon>
        <taxon>Umbelopsidales</taxon>
        <taxon>Umbelopsidaceae</taxon>
        <taxon>Umbelopsis</taxon>
    </lineage>
</organism>
<feature type="compositionally biased region" description="Basic and acidic residues" evidence="1">
    <location>
        <begin position="35"/>
        <end position="48"/>
    </location>
</feature>
<name>A0A8H7UFX7_MORIS</name>
<sequence length="108" mass="12438">MNEHSMDKSEFREHGGTKTSQIAHAEAAMMAGKAYEVRNHEGHNKQYDTFEDYVNSGDHEKHEGQPSRGARIDRELEQQDQKLVAQKEAKQAQKKEHAAEHHGHHRED</sequence>
<dbReference type="OrthoDB" id="2258222at2759"/>